<dbReference type="AlphaFoldDB" id="A0A673CIH1"/>
<dbReference type="GO" id="GO:0003677">
    <property type="term" value="F:DNA binding"/>
    <property type="evidence" value="ECO:0007669"/>
    <property type="project" value="UniProtKB-KW"/>
</dbReference>
<evidence type="ECO:0000256" key="3">
    <source>
        <dbReference type="ARBA" id="ARBA00022771"/>
    </source>
</evidence>
<evidence type="ECO:0000256" key="7">
    <source>
        <dbReference type="ARBA" id="ARBA00023163"/>
    </source>
</evidence>
<reference evidence="11" key="3">
    <citation type="submission" date="2025-09" db="UniProtKB">
        <authorList>
            <consortium name="Ensembl"/>
        </authorList>
    </citation>
    <scope>IDENTIFICATION</scope>
</reference>
<dbReference type="PANTHER" id="PTHR46481">
    <property type="entry name" value="ZINC FINGER BED DOMAIN-CONTAINING PROTEIN 4"/>
    <property type="match status" value="1"/>
</dbReference>
<dbReference type="SUPFAM" id="SSF140996">
    <property type="entry name" value="Hermes dimerisation domain"/>
    <property type="match status" value="1"/>
</dbReference>
<evidence type="ECO:0000256" key="4">
    <source>
        <dbReference type="ARBA" id="ARBA00022833"/>
    </source>
</evidence>
<evidence type="ECO:0000259" key="10">
    <source>
        <dbReference type="PROSITE" id="PS50808"/>
    </source>
</evidence>
<dbReference type="GO" id="GO:0046983">
    <property type="term" value="F:protein dimerization activity"/>
    <property type="evidence" value="ECO:0007669"/>
    <property type="project" value="InterPro"/>
</dbReference>
<proteinExistence type="predicted"/>
<dbReference type="InParanoid" id="A0A673CIH1"/>
<keyword evidence="2" id="KW-0479">Metal-binding</keyword>
<dbReference type="PROSITE" id="PS50808">
    <property type="entry name" value="ZF_BED"/>
    <property type="match status" value="1"/>
</dbReference>
<dbReference type="InterPro" id="IPR008906">
    <property type="entry name" value="HATC_C_dom"/>
</dbReference>
<accession>A0A673CIH1</accession>
<comment type="subcellular location">
    <subcellularLocation>
        <location evidence="1">Nucleus</location>
    </subcellularLocation>
</comment>
<evidence type="ECO:0000313" key="12">
    <source>
        <dbReference type="Proteomes" id="UP000472271"/>
    </source>
</evidence>
<dbReference type="InterPro" id="IPR003656">
    <property type="entry name" value="Znf_BED"/>
</dbReference>
<keyword evidence="12" id="KW-1185">Reference proteome</keyword>
<evidence type="ECO:0000313" key="11">
    <source>
        <dbReference type="Ensembl" id="ENSSORP00005055396.1"/>
    </source>
</evidence>
<evidence type="ECO:0000256" key="1">
    <source>
        <dbReference type="ARBA" id="ARBA00004123"/>
    </source>
</evidence>
<dbReference type="PANTHER" id="PTHR46481:SF9">
    <property type="entry name" value="ZINC FINGER BED DOMAIN-CONTAINING PROTEIN 1-LIKE"/>
    <property type="match status" value="1"/>
</dbReference>
<keyword evidence="3 9" id="KW-0863">Zinc-finger</keyword>
<evidence type="ECO:0000256" key="8">
    <source>
        <dbReference type="ARBA" id="ARBA00023242"/>
    </source>
</evidence>
<dbReference type="Proteomes" id="UP000472271">
    <property type="component" value="Chromosome 22"/>
</dbReference>
<dbReference type="InterPro" id="IPR036236">
    <property type="entry name" value="Znf_C2H2_sf"/>
</dbReference>
<dbReference type="SMART" id="SM00614">
    <property type="entry name" value="ZnF_BED"/>
    <property type="match status" value="1"/>
</dbReference>
<evidence type="ECO:0000256" key="6">
    <source>
        <dbReference type="ARBA" id="ARBA00023125"/>
    </source>
</evidence>
<dbReference type="Pfam" id="PF02892">
    <property type="entry name" value="zf-BED"/>
    <property type="match status" value="1"/>
</dbReference>
<keyword evidence="7" id="KW-0804">Transcription</keyword>
<organism evidence="11 12">
    <name type="scientific">Sphaeramia orbicularis</name>
    <name type="common">orbiculate cardinalfish</name>
    <dbReference type="NCBI Taxonomy" id="375764"/>
    <lineage>
        <taxon>Eukaryota</taxon>
        <taxon>Metazoa</taxon>
        <taxon>Chordata</taxon>
        <taxon>Craniata</taxon>
        <taxon>Vertebrata</taxon>
        <taxon>Euteleostomi</taxon>
        <taxon>Actinopterygii</taxon>
        <taxon>Neopterygii</taxon>
        <taxon>Teleostei</taxon>
        <taxon>Neoteleostei</taxon>
        <taxon>Acanthomorphata</taxon>
        <taxon>Gobiaria</taxon>
        <taxon>Kurtiformes</taxon>
        <taxon>Apogonoidei</taxon>
        <taxon>Apogonidae</taxon>
        <taxon>Apogoninae</taxon>
        <taxon>Sphaeramia</taxon>
    </lineage>
</organism>
<dbReference type="InterPro" id="IPR052035">
    <property type="entry name" value="ZnF_BED_domain_contain"/>
</dbReference>
<dbReference type="GO" id="GO:0005634">
    <property type="term" value="C:nucleus"/>
    <property type="evidence" value="ECO:0007669"/>
    <property type="project" value="UniProtKB-SubCell"/>
</dbReference>
<name>A0A673CIH1_9TELE</name>
<reference evidence="11" key="2">
    <citation type="submission" date="2025-08" db="UniProtKB">
        <authorList>
            <consortium name="Ensembl"/>
        </authorList>
    </citation>
    <scope>IDENTIFICATION</scope>
</reference>
<reference evidence="11" key="1">
    <citation type="submission" date="2019-06" db="EMBL/GenBank/DDBJ databases">
        <authorList>
            <consortium name="Wellcome Sanger Institute Data Sharing"/>
        </authorList>
    </citation>
    <scope>NUCLEOTIDE SEQUENCE [LARGE SCALE GENOMIC DNA]</scope>
</reference>
<protein>
    <recommendedName>
        <fullName evidence="10">BED-type domain-containing protein</fullName>
    </recommendedName>
</protein>
<dbReference type="Pfam" id="PF05699">
    <property type="entry name" value="Dimer_Tnp_hAT"/>
    <property type="match status" value="1"/>
</dbReference>
<dbReference type="SUPFAM" id="SSF57667">
    <property type="entry name" value="beta-beta-alpha zinc fingers"/>
    <property type="match status" value="1"/>
</dbReference>
<keyword evidence="8" id="KW-0539">Nucleus</keyword>
<dbReference type="SUPFAM" id="SSF53098">
    <property type="entry name" value="Ribonuclease H-like"/>
    <property type="match status" value="1"/>
</dbReference>
<keyword evidence="4" id="KW-0862">Zinc</keyword>
<dbReference type="GO" id="GO:0008270">
    <property type="term" value="F:zinc ion binding"/>
    <property type="evidence" value="ECO:0007669"/>
    <property type="project" value="UniProtKB-KW"/>
</dbReference>
<sequence length="610" mass="69039">MAGESQKKRLVNKKGKSNSTVWNHFGFDEKDEDQKHITCKNCFVVVSAPTGNTTNLFNHLKFNHRELHDNLMKKQNTKKTTPSTTSYAVQSSISESLYAATPYPSTSERHQKITESIVHYLAKGMCSANTSDNSGFRQMVNTLDKRYVLPSRHHFTRAALPALYEKRRHEVANELLGADFFAIMTDLWSSRTMEPYISLTVHFIDSDFNLNAKCLQASFLPEDHTGENIANGLKDAMAAWSLNEEKLVCLTTDNAANVILIVASFSYSWKKKRDLAQAQKQLNLPEHSLKTECPTRWGSRQAMIERILEQQTAITQVLSADKKLRHLIPTWQDIDVLEAVNKALSPLVEFTDALSGETYISVSFIKPTLHLFNHTILGPEEGENEMSKSIKRKILKYLNDKYSCPAVQELLDMASALDPRFKLKYVSQDNREAIEKRLININNFNYNTKSGDADCVAEAAAPKKKKRGLGSFFKACTDGADGPVAVQQEQVITLELGSYLQSNPLDPDEDPLKRWGEFNKFYPRLSKVARKYLCIPATSSSSERVFSTSGNIVSCLRASLKPDHVNRLVFLPSSCNRSSFKLLFMSQRRPNFCNLYFVKSDSSYRNSLKF</sequence>
<evidence type="ECO:0000256" key="9">
    <source>
        <dbReference type="PROSITE-ProRule" id="PRU00027"/>
    </source>
</evidence>
<dbReference type="InterPro" id="IPR012337">
    <property type="entry name" value="RNaseH-like_sf"/>
</dbReference>
<evidence type="ECO:0000256" key="5">
    <source>
        <dbReference type="ARBA" id="ARBA00023015"/>
    </source>
</evidence>
<dbReference type="Ensembl" id="ENSSORT00005056678.1">
    <property type="protein sequence ID" value="ENSSORP00005055396.1"/>
    <property type="gene ID" value="ENSSORG00005024723.1"/>
</dbReference>
<keyword evidence="6" id="KW-0238">DNA-binding</keyword>
<keyword evidence="5" id="KW-0805">Transcription regulation</keyword>
<evidence type="ECO:0000256" key="2">
    <source>
        <dbReference type="ARBA" id="ARBA00022723"/>
    </source>
</evidence>
<feature type="domain" description="BED-type" evidence="10">
    <location>
        <begin position="16"/>
        <end position="75"/>
    </location>
</feature>